<dbReference type="Pfam" id="PF13639">
    <property type="entry name" value="zf-RING_2"/>
    <property type="match status" value="1"/>
</dbReference>
<dbReference type="InterPro" id="IPR013083">
    <property type="entry name" value="Znf_RING/FYVE/PHD"/>
</dbReference>
<gene>
    <name evidence="5" type="ORF">K460DRAFT_296160</name>
</gene>
<dbReference type="Gene3D" id="3.30.40.10">
    <property type="entry name" value="Zinc/RING finger domain, C3HC4 (zinc finger)"/>
    <property type="match status" value="1"/>
</dbReference>
<evidence type="ECO:0000256" key="3">
    <source>
        <dbReference type="SAM" id="Phobius"/>
    </source>
</evidence>
<dbReference type="OrthoDB" id="8062037at2759"/>
<dbReference type="AlphaFoldDB" id="A0A9P4G755"/>
<dbReference type="Proteomes" id="UP000800039">
    <property type="component" value="Unassembled WGS sequence"/>
</dbReference>
<dbReference type="SMART" id="SM00184">
    <property type="entry name" value="RING"/>
    <property type="match status" value="1"/>
</dbReference>
<dbReference type="PANTHER" id="PTHR45676">
    <property type="entry name" value="RING-H2 FINGER PROTEIN ATL51-RELATED"/>
    <property type="match status" value="1"/>
</dbReference>
<evidence type="ECO:0000313" key="6">
    <source>
        <dbReference type="Proteomes" id="UP000800039"/>
    </source>
</evidence>
<protein>
    <recommendedName>
        <fullName evidence="4">RING-type domain-containing protein</fullName>
    </recommendedName>
</protein>
<reference evidence="5" key="1">
    <citation type="submission" date="2020-01" db="EMBL/GenBank/DDBJ databases">
        <authorList>
            <consortium name="DOE Joint Genome Institute"/>
            <person name="Haridas S."/>
            <person name="Albert R."/>
            <person name="Binder M."/>
            <person name="Bloem J."/>
            <person name="Labutti K."/>
            <person name="Salamov A."/>
            <person name="Andreopoulos B."/>
            <person name="Baker S.E."/>
            <person name="Barry K."/>
            <person name="Bills G."/>
            <person name="Bluhm B.H."/>
            <person name="Cannon C."/>
            <person name="Castanera R."/>
            <person name="Culley D.E."/>
            <person name="Daum C."/>
            <person name="Ezra D."/>
            <person name="Gonzalez J.B."/>
            <person name="Henrissat B."/>
            <person name="Kuo A."/>
            <person name="Liang C."/>
            <person name="Lipzen A."/>
            <person name="Lutzoni F."/>
            <person name="Magnuson J."/>
            <person name="Mondo S."/>
            <person name="Nolan M."/>
            <person name="Ohm R."/>
            <person name="Pangilinan J."/>
            <person name="Park H.-J."/>
            <person name="Ramirez L."/>
            <person name="Alfaro M."/>
            <person name="Sun H."/>
            <person name="Tritt A."/>
            <person name="Yoshinaga Y."/>
            <person name="Zwiers L.-H."/>
            <person name="Turgeon B.G."/>
            <person name="Goodwin S.B."/>
            <person name="Spatafora J.W."/>
            <person name="Crous P.W."/>
            <person name="Grigoriev I.V."/>
        </authorList>
    </citation>
    <scope>NUCLEOTIDE SEQUENCE</scope>
    <source>
        <strain evidence="5">CBS 394.84</strain>
    </source>
</reference>
<keyword evidence="1" id="KW-0863">Zinc-finger</keyword>
<dbReference type="GO" id="GO:0008270">
    <property type="term" value="F:zinc ion binding"/>
    <property type="evidence" value="ECO:0007669"/>
    <property type="project" value="UniProtKB-KW"/>
</dbReference>
<keyword evidence="1" id="KW-0862">Zinc</keyword>
<feature type="domain" description="RING-type" evidence="4">
    <location>
        <begin position="121"/>
        <end position="189"/>
    </location>
</feature>
<feature type="transmembrane region" description="Helical" evidence="3">
    <location>
        <begin position="34"/>
        <end position="56"/>
    </location>
</feature>
<accession>A0A9P4G755</accession>
<feature type="region of interest" description="Disordered" evidence="2">
    <location>
        <begin position="238"/>
        <end position="259"/>
    </location>
</feature>
<dbReference type="SUPFAM" id="SSF57850">
    <property type="entry name" value="RING/U-box"/>
    <property type="match status" value="1"/>
</dbReference>
<evidence type="ECO:0000256" key="2">
    <source>
        <dbReference type="SAM" id="MobiDB-lite"/>
    </source>
</evidence>
<name>A0A9P4G755_9PLEO</name>
<comment type="caution">
    <text evidence="5">The sequence shown here is derived from an EMBL/GenBank/DDBJ whole genome shotgun (WGS) entry which is preliminary data.</text>
</comment>
<keyword evidence="3" id="KW-0812">Transmembrane</keyword>
<keyword evidence="1" id="KW-0479">Metal-binding</keyword>
<keyword evidence="3" id="KW-0472">Membrane</keyword>
<keyword evidence="6" id="KW-1185">Reference proteome</keyword>
<dbReference type="InterPro" id="IPR001841">
    <property type="entry name" value="Znf_RING"/>
</dbReference>
<sequence length="259" mass="28792">MPAISSRAIEGGVNALQAREWRNTVGQSGMTPTAFSFLIPVLLVAIATPFLCVFCIRYRRREQYVVRATKKPDLQRVKAREELNSVTEISNISGARELSQAGPSDENEGLAESRSVLEKECAICLSTLHAPSLPEPAKLSEAAIPATVEDFTPAEPEAILKLHVCGHEFHAECLVSWFVLRKTSCPICRAEYYSKEAMQLLDQEAQSATAQTAQDTAPAPVVSNWRFFIHGNNVFRNQDATESQSPTPPSQSRWRRFWT</sequence>
<evidence type="ECO:0000259" key="4">
    <source>
        <dbReference type="PROSITE" id="PS50089"/>
    </source>
</evidence>
<organism evidence="5 6">
    <name type="scientific">Cucurbitaria berberidis CBS 394.84</name>
    <dbReference type="NCBI Taxonomy" id="1168544"/>
    <lineage>
        <taxon>Eukaryota</taxon>
        <taxon>Fungi</taxon>
        <taxon>Dikarya</taxon>
        <taxon>Ascomycota</taxon>
        <taxon>Pezizomycotina</taxon>
        <taxon>Dothideomycetes</taxon>
        <taxon>Pleosporomycetidae</taxon>
        <taxon>Pleosporales</taxon>
        <taxon>Pleosporineae</taxon>
        <taxon>Cucurbitariaceae</taxon>
        <taxon>Cucurbitaria</taxon>
    </lineage>
</organism>
<dbReference type="GeneID" id="63846866"/>
<dbReference type="PANTHER" id="PTHR45676:SF41">
    <property type="entry name" value="RING-H2 FINGER PROTEIN ATL66"/>
    <property type="match status" value="1"/>
</dbReference>
<proteinExistence type="predicted"/>
<dbReference type="EMBL" id="ML976620">
    <property type="protein sequence ID" value="KAF1840239.1"/>
    <property type="molecule type" value="Genomic_DNA"/>
</dbReference>
<keyword evidence="3" id="KW-1133">Transmembrane helix</keyword>
<evidence type="ECO:0000256" key="1">
    <source>
        <dbReference type="PROSITE-ProRule" id="PRU00175"/>
    </source>
</evidence>
<dbReference type="RefSeq" id="XP_040782802.1">
    <property type="nucleotide sequence ID" value="XM_040929614.1"/>
</dbReference>
<evidence type="ECO:0000313" key="5">
    <source>
        <dbReference type="EMBL" id="KAF1840239.1"/>
    </source>
</evidence>
<dbReference type="PROSITE" id="PS50089">
    <property type="entry name" value="ZF_RING_2"/>
    <property type="match status" value="1"/>
</dbReference>